<dbReference type="InterPro" id="IPR040556">
    <property type="entry name" value="pP_pnuc_1"/>
</dbReference>
<dbReference type="Proteomes" id="UP000295238">
    <property type="component" value="Unassembled WGS sequence"/>
</dbReference>
<keyword evidence="3" id="KW-1185">Reference proteome</keyword>
<reference evidence="2 3" key="1">
    <citation type="submission" date="2019-03" db="EMBL/GenBank/DDBJ databases">
        <title>Rhizobium sp. nov., an bacterium isolated from biocrust in Mu Us Desert.</title>
        <authorList>
            <person name="Lixiong L."/>
        </authorList>
    </citation>
    <scope>NUCLEOTIDE SEQUENCE [LARGE SCALE GENOMIC DNA]</scope>
    <source>
        <strain evidence="2 3">SPY-1</strain>
    </source>
</reference>
<evidence type="ECO:0000313" key="2">
    <source>
        <dbReference type="EMBL" id="TDK31214.1"/>
    </source>
</evidence>
<gene>
    <name evidence="2" type="ORF">E2F50_19870</name>
</gene>
<dbReference type="RefSeq" id="WP_133317930.1">
    <property type="nucleotide sequence ID" value="NZ_SMTL01000007.1"/>
</dbReference>
<proteinExistence type="predicted"/>
<organism evidence="2 3">
    <name type="scientific">Rhizobium deserti</name>
    <dbReference type="NCBI Taxonomy" id="2547961"/>
    <lineage>
        <taxon>Bacteria</taxon>
        <taxon>Pseudomonadati</taxon>
        <taxon>Pseudomonadota</taxon>
        <taxon>Alphaproteobacteria</taxon>
        <taxon>Hyphomicrobiales</taxon>
        <taxon>Rhizobiaceae</taxon>
        <taxon>Rhizobium/Agrobacterium group</taxon>
        <taxon>Rhizobium</taxon>
    </lineage>
</organism>
<protein>
    <recommendedName>
        <fullName evidence="1">Predicted pPIWI-associating nuclease domain-containing protein</fullName>
    </recommendedName>
</protein>
<dbReference type="Pfam" id="PF18165">
    <property type="entry name" value="pP_pnuc_1"/>
    <property type="match status" value="1"/>
</dbReference>
<evidence type="ECO:0000313" key="3">
    <source>
        <dbReference type="Proteomes" id="UP000295238"/>
    </source>
</evidence>
<dbReference type="EMBL" id="SMTL01000007">
    <property type="protein sequence ID" value="TDK31214.1"/>
    <property type="molecule type" value="Genomic_DNA"/>
</dbReference>
<comment type="caution">
    <text evidence="2">The sequence shown here is derived from an EMBL/GenBank/DDBJ whole genome shotgun (WGS) entry which is preliminary data.</text>
</comment>
<dbReference type="AlphaFoldDB" id="A0A4R5U9C1"/>
<name>A0A4R5U9C1_9HYPH</name>
<dbReference type="OrthoDB" id="712022at2"/>
<evidence type="ECO:0000259" key="1">
    <source>
        <dbReference type="Pfam" id="PF18165"/>
    </source>
</evidence>
<sequence length="171" mass="18853">MAASRRPPENRNPVVLRSSTLALAEELSSMLPDEFARTVLAGSLGVAWDSANPIRANLFAAGIREAVTYVLHLLALEEAVKACDWYDAYREKQKKDCEKKKIEFKDQPARVHRMVYATQGGISDKALQELGVDIGDAHKRLRSVVDGLSKYNHVRPGNVYGSGARGYDAVP</sequence>
<feature type="domain" description="Predicted pPIWI-associating nuclease" evidence="1">
    <location>
        <begin position="29"/>
        <end position="159"/>
    </location>
</feature>
<accession>A0A4R5U9C1</accession>